<dbReference type="EMBL" id="LVXG01000034">
    <property type="protein sequence ID" value="OQP44526.1"/>
    <property type="molecule type" value="Genomic_DNA"/>
</dbReference>
<keyword evidence="2" id="KW-1185">Reference proteome</keyword>
<gene>
    <name evidence="1" type="ORF">A4H97_09125</name>
</gene>
<evidence type="ECO:0000313" key="1">
    <source>
        <dbReference type="EMBL" id="OQP44526.1"/>
    </source>
</evidence>
<dbReference type="Proteomes" id="UP000192610">
    <property type="component" value="Unassembled WGS sequence"/>
</dbReference>
<sequence length="289" mass="33558">MNPKCLLFAIASCPLLLSAQQYNIKKGKITADNSLIATYEGKGGLLSLFNVTISSPANKPLINVKERYFDLENPLRRNVSRWIEVKFFDNPEKKAAYRFPTEYRYLERELLALLFPNNKPALIQGEAFNQQAVSDYMKANTYDFTADSIYIRQYEKENKERIVAQLSRDKTTPFELRFDYKREEDTETIYTHEVYQDGILLGRVEKIVGTIRGGGQATYYVFWKRVLTPYTFEGQKMDDAMLAFMKVTGGSFDPELVLMADKSRHKIKIPDYAKAEWQLVNWLITTNVW</sequence>
<name>A0A1V9EEI5_9BACT</name>
<evidence type="ECO:0000313" key="2">
    <source>
        <dbReference type="Proteomes" id="UP000192610"/>
    </source>
</evidence>
<reference evidence="2" key="1">
    <citation type="submission" date="2016-04" db="EMBL/GenBank/DDBJ databases">
        <authorList>
            <person name="Chen L."/>
            <person name="Zhuang W."/>
            <person name="Wang G."/>
        </authorList>
    </citation>
    <scope>NUCLEOTIDE SEQUENCE [LARGE SCALE GENOMIC DNA]</scope>
    <source>
        <strain evidence="2">17621</strain>
    </source>
</reference>
<dbReference type="OrthoDB" id="659185at2"/>
<comment type="caution">
    <text evidence="1">The sequence shown here is derived from an EMBL/GenBank/DDBJ whole genome shotgun (WGS) entry which is preliminary data.</text>
</comment>
<dbReference type="RefSeq" id="WP_081202579.1">
    <property type="nucleotide sequence ID" value="NZ_FOCZ01000006.1"/>
</dbReference>
<accession>A0A1V9EEI5</accession>
<protein>
    <submittedName>
        <fullName evidence="1">Uncharacterized protein</fullName>
    </submittedName>
</protein>
<organism evidence="1 2">
    <name type="scientific">Niastella yeongjuensis</name>
    <dbReference type="NCBI Taxonomy" id="354355"/>
    <lineage>
        <taxon>Bacteria</taxon>
        <taxon>Pseudomonadati</taxon>
        <taxon>Bacteroidota</taxon>
        <taxon>Chitinophagia</taxon>
        <taxon>Chitinophagales</taxon>
        <taxon>Chitinophagaceae</taxon>
        <taxon>Niastella</taxon>
    </lineage>
</organism>
<dbReference type="AlphaFoldDB" id="A0A1V9EEI5"/>
<proteinExistence type="predicted"/>